<feature type="transmembrane region" description="Helical" evidence="1">
    <location>
        <begin position="119"/>
        <end position="146"/>
    </location>
</feature>
<dbReference type="EMBL" id="SCHB01000002">
    <property type="protein sequence ID" value="TBW73032.1"/>
    <property type="molecule type" value="Genomic_DNA"/>
</dbReference>
<dbReference type="InterPro" id="IPR031690">
    <property type="entry name" value="DUF5079"/>
</dbReference>
<organism evidence="2 3">
    <name type="scientific">Staphylococcus lugdunensis</name>
    <dbReference type="NCBI Taxonomy" id="28035"/>
    <lineage>
        <taxon>Bacteria</taxon>
        <taxon>Bacillati</taxon>
        <taxon>Bacillota</taxon>
        <taxon>Bacilli</taxon>
        <taxon>Bacillales</taxon>
        <taxon>Staphylococcaceae</taxon>
        <taxon>Staphylococcus</taxon>
    </lineage>
</organism>
<keyword evidence="1" id="KW-0812">Transmembrane</keyword>
<name>A0A4V2KVW4_STALU</name>
<keyword evidence="1" id="KW-0472">Membrane</keyword>
<proteinExistence type="predicted"/>
<protein>
    <submittedName>
        <fullName evidence="2">DUF5079 family protein</fullName>
    </submittedName>
</protein>
<feature type="transmembrane region" description="Helical" evidence="1">
    <location>
        <begin position="158"/>
        <end position="177"/>
    </location>
</feature>
<dbReference type="GeneID" id="58090241"/>
<comment type="caution">
    <text evidence="2">The sequence shown here is derived from an EMBL/GenBank/DDBJ whole genome shotgun (WGS) entry which is preliminary data.</text>
</comment>
<evidence type="ECO:0000256" key="1">
    <source>
        <dbReference type="SAM" id="Phobius"/>
    </source>
</evidence>
<dbReference type="Pfam" id="PF16882">
    <property type="entry name" value="DUF5079"/>
    <property type="match status" value="1"/>
</dbReference>
<feature type="transmembrane region" description="Helical" evidence="1">
    <location>
        <begin position="46"/>
        <end position="64"/>
    </location>
</feature>
<dbReference type="Proteomes" id="UP000293637">
    <property type="component" value="Unassembled WGS sequence"/>
</dbReference>
<dbReference type="AlphaFoldDB" id="A0A4V2KVW4"/>
<gene>
    <name evidence="2" type="ORF">EQ812_04090</name>
</gene>
<evidence type="ECO:0000313" key="3">
    <source>
        <dbReference type="Proteomes" id="UP000293637"/>
    </source>
</evidence>
<feature type="transmembrane region" description="Helical" evidence="1">
    <location>
        <begin position="85"/>
        <end position="107"/>
    </location>
</feature>
<reference evidence="2 3" key="1">
    <citation type="journal article" date="2019" name="Sci. Transl. Med.">
        <title>Quorum sensing between bacterial species on the skin protects against epidermal injury in atopic dermatitis.</title>
        <authorList>
            <person name="Williams M.R."/>
        </authorList>
    </citation>
    <scope>NUCLEOTIDE SEQUENCE [LARGE SCALE GENOMIC DNA]</scope>
    <source>
        <strain evidence="2 3">E7</strain>
    </source>
</reference>
<evidence type="ECO:0000313" key="2">
    <source>
        <dbReference type="EMBL" id="TBW73032.1"/>
    </source>
</evidence>
<accession>A0A4V2KVW4</accession>
<keyword evidence="1" id="KW-1133">Transmembrane helix</keyword>
<feature type="transmembrane region" description="Helical" evidence="1">
    <location>
        <begin position="189"/>
        <end position="209"/>
    </location>
</feature>
<feature type="transmembrane region" description="Helical" evidence="1">
    <location>
        <begin position="15"/>
        <end position="34"/>
    </location>
</feature>
<sequence>MSKNELMDDIRKPTAQIISIFLLCMIGVSFIVFIDDAKLTDVYWGLRISILFEILIAIMGIIQFKDFFNYSNINDLNKVKQYTKFLTIVNVLCTYNFIFVAHNLYYTLALQYETDLEKIWFWSIIFVIIFCAIDAVSNVFLLIDLGNLEKFISGKTRSMIGIILKLFAQLIFVEKIIEYMSVPASDENRFVIIVSLLIIFCINFANFLLVKKYADFKIEVLKD</sequence>
<dbReference type="RefSeq" id="WP_002492879.1">
    <property type="nucleotide sequence ID" value="NZ_AP021848.1"/>
</dbReference>